<evidence type="ECO:0000256" key="1">
    <source>
        <dbReference type="SAM" id="Phobius"/>
    </source>
</evidence>
<feature type="transmembrane region" description="Helical" evidence="1">
    <location>
        <begin position="84"/>
        <end position="110"/>
    </location>
</feature>
<evidence type="ECO:0000313" key="3">
    <source>
        <dbReference type="EMBL" id="KAG8387681.1"/>
    </source>
</evidence>
<reference evidence="3" key="1">
    <citation type="submission" date="2019-10" db="EMBL/GenBank/DDBJ databases">
        <authorList>
            <person name="Zhang R."/>
            <person name="Pan Y."/>
            <person name="Wang J."/>
            <person name="Ma R."/>
            <person name="Yu S."/>
        </authorList>
    </citation>
    <scope>NUCLEOTIDE SEQUENCE</scope>
    <source>
        <strain evidence="3">LA-IB0</strain>
        <tissue evidence="3">Leaf</tissue>
    </source>
</reference>
<feature type="signal peptide" evidence="2">
    <location>
        <begin position="1"/>
        <end position="18"/>
    </location>
</feature>
<keyword evidence="1" id="KW-0812">Transmembrane</keyword>
<evidence type="ECO:0000313" key="4">
    <source>
        <dbReference type="Proteomes" id="UP000826271"/>
    </source>
</evidence>
<accession>A0AAV6XXD0</accession>
<comment type="caution">
    <text evidence="3">The sequence shown here is derived from an EMBL/GenBank/DDBJ whole genome shotgun (WGS) entry which is preliminary data.</text>
</comment>
<keyword evidence="4" id="KW-1185">Reference proteome</keyword>
<name>A0AAV6XXD0_9LAMI</name>
<keyword evidence="1" id="KW-1133">Transmembrane helix</keyword>
<dbReference type="EMBL" id="WHWC01000002">
    <property type="protein sequence ID" value="KAG8387681.1"/>
    <property type="molecule type" value="Genomic_DNA"/>
</dbReference>
<keyword evidence="2" id="KW-0732">Signal</keyword>
<feature type="chain" id="PRO_5043787145" description="Transmembrane protein" evidence="2">
    <location>
        <begin position="19"/>
        <end position="128"/>
    </location>
</feature>
<evidence type="ECO:0008006" key="5">
    <source>
        <dbReference type="Google" id="ProtNLM"/>
    </source>
</evidence>
<organism evidence="3 4">
    <name type="scientific">Buddleja alternifolia</name>
    <dbReference type="NCBI Taxonomy" id="168488"/>
    <lineage>
        <taxon>Eukaryota</taxon>
        <taxon>Viridiplantae</taxon>
        <taxon>Streptophyta</taxon>
        <taxon>Embryophyta</taxon>
        <taxon>Tracheophyta</taxon>
        <taxon>Spermatophyta</taxon>
        <taxon>Magnoliopsida</taxon>
        <taxon>eudicotyledons</taxon>
        <taxon>Gunneridae</taxon>
        <taxon>Pentapetalae</taxon>
        <taxon>asterids</taxon>
        <taxon>lamiids</taxon>
        <taxon>Lamiales</taxon>
        <taxon>Scrophulariaceae</taxon>
        <taxon>Buddlejeae</taxon>
        <taxon>Buddleja</taxon>
    </lineage>
</organism>
<evidence type="ECO:0000256" key="2">
    <source>
        <dbReference type="SAM" id="SignalP"/>
    </source>
</evidence>
<keyword evidence="1" id="KW-0472">Membrane</keyword>
<dbReference type="PANTHER" id="PTHR35718">
    <property type="entry name" value="EXPRESSED PROTEIN"/>
    <property type="match status" value="1"/>
</dbReference>
<sequence length="128" mass="13626">MALLLIFTILSFLSITRAQDRGHGLDNESPIALSPQAYTFFHPDTVQPSTNSPYDSSDCRSLPIAATVQSTPAHESASTGRKGLGAGGIVGIPLGFVFACLVGVGAYYVVIKRKANFRRANVEQKADV</sequence>
<gene>
    <name evidence="3" type="ORF">BUALT_Bualt02G0046600</name>
</gene>
<dbReference type="AlphaFoldDB" id="A0AAV6XXD0"/>
<proteinExistence type="predicted"/>
<dbReference type="PANTHER" id="PTHR35718:SF1">
    <property type="entry name" value="EXPRESSED PROTEIN"/>
    <property type="match status" value="1"/>
</dbReference>
<dbReference type="Proteomes" id="UP000826271">
    <property type="component" value="Unassembled WGS sequence"/>
</dbReference>
<protein>
    <recommendedName>
        <fullName evidence="5">Transmembrane protein</fullName>
    </recommendedName>
</protein>